<evidence type="ECO:0000256" key="1">
    <source>
        <dbReference type="ARBA" id="ARBA00005753"/>
    </source>
</evidence>
<evidence type="ECO:0000256" key="3">
    <source>
        <dbReference type="ARBA" id="ARBA00022566"/>
    </source>
</evidence>
<dbReference type="GO" id="GO:0005952">
    <property type="term" value="C:cAMP-dependent protein kinase complex"/>
    <property type="evidence" value="ECO:0007669"/>
    <property type="project" value="InterPro"/>
</dbReference>
<dbReference type="GO" id="GO:0034236">
    <property type="term" value="F:protein kinase A catalytic subunit binding"/>
    <property type="evidence" value="ECO:0007669"/>
    <property type="project" value="TreeGrafter"/>
</dbReference>
<dbReference type="GO" id="GO:0005829">
    <property type="term" value="C:cytosol"/>
    <property type="evidence" value="ECO:0007669"/>
    <property type="project" value="TreeGrafter"/>
</dbReference>
<keyword evidence="6 7" id="KW-0114">cAMP</keyword>
<dbReference type="InterPro" id="IPR050503">
    <property type="entry name" value="cAMP-dep_PK_reg_su-like"/>
</dbReference>
<dbReference type="PIRSF" id="PIRSF000548">
    <property type="entry name" value="PK_regulatory"/>
    <property type="match status" value="1"/>
</dbReference>
<feature type="binding site" evidence="7">
    <location>
        <position position="338"/>
    </location>
    <ligand>
        <name>3',5'-cyclic AMP</name>
        <dbReference type="ChEBI" id="CHEBI:58165"/>
        <label>2</label>
    </ligand>
</feature>
<dbReference type="SMART" id="SM00394">
    <property type="entry name" value="RIIa"/>
    <property type="match status" value="1"/>
</dbReference>
<dbReference type="InterPro" id="IPR003117">
    <property type="entry name" value="cAMP_dep_PK_reg_su_I/II_a/b"/>
</dbReference>
<organism evidence="10 11">
    <name type="scientific">Mesocestoides corti</name>
    <name type="common">Flatworm</name>
    <dbReference type="NCBI Taxonomy" id="53468"/>
    <lineage>
        <taxon>Eukaryota</taxon>
        <taxon>Metazoa</taxon>
        <taxon>Spiralia</taxon>
        <taxon>Lophotrochozoa</taxon>
        <taxon>Platyhelminthes</taxon>
        <taxon>Cestoda</taxon>
        <taxon>Eucestoda</taxon>
        <taxon>Cyclophyllidea</taxon>
        <taxon>Mesocestoididae</taxon>
        <taxon>Mesocestoides</taxon>
    </lineage>
</organism>
<feature type="domain" description="Cyclic nucleotide-binding" evidence="9">
    <location>
        <begin position="260"/>
        <end position="379"/>
    </location>
</feature>
<proteinExistence type="inferred from homology"/>
<dbReference type="Pfam" id="PF00027">
    <property type="entry name" value="cNMP_binding"/>
    <property type="match status" value="2"/>
</dbReference>
<dbReference type="Pfam" id="PF02197">
    <property type="entry name" value="RIIa"/>
    <property type="match status" value="1"/>
</dbReference>
<evidence type="ECO:0000313" key="11">
    <source>
        <dbReference type="Proteomes" id="UP000267029"/>
    </source>
</evidence>
<dbReference type="SUPFAM" id="SSF47391">
    <property type="entry name" value="Dimerization-anchoring domain of cAMP-dependent PK regulatory subunit"/>
    <property type="match status" value="1"/>
</dbReference>
<dbReference type="InterPro" id="IPR014710">
    <property type="entry name" value="RmlC-like_jellyroll"/>
</dbReference>
<dbReference type="EMBL" id="UXSR01005300">
    <property type="protein sequence ID" value="VDD80831.1"/>
    <property type="molecule type" value="Genomic_DNA"/>
</dbReference>
<dbReference type="InterPro" id="IPR000595">
    <property type="entry name" value="cNMP-bd_dom"/>
</dbReference>
<keyword evidence="4" id="KW-0677">Repeat</keyword>
<keyword evidence="5 7" id="KW-0547">Nucleotide-binding</keyword>
<dbReference type="SUPFAM" id="SSF51206">
    <property type="entry name" value="cAMP-binding domain-like"/>
    <property type="match status" value="2"/>
</dbReference>
<dbReference type="PROSITE" id="PS00888">
    <property type="entry name" value="CNMP_BINDING_1"/>
    <property type="match status" value="1"/>
</dbReference>
<feature type="binding site" evidence="7">
    <location>
        <position position="216"/>
    </location>
    <ligand>
        <name>3',5'-cyclic AMP</name>
        <dbReference type="ChEBI" id="CHEBI:58165"/>
        <label>1</label>
    </ligand>
</feature>
<reference evidence="10 11" key="1">
    <citation type="submission" date="2018-10" db="EMBL/GenBank/DDBJ databases">
        <authorList>
            <consortium name="Pathogen Informatics"/>
        </authorList>
    </citation>
    <scope>NUCLEOTIDE SEQUENCE [LARGE SCALE GENOMIC DNA]</scope>
</reference>
<evidence type="ECO:0000259" key="9">
    <source>
        <dbReference type="PROSITE" id="PS50042"/>
    </source>
</evidence>
<dbReference type="Gene3D" id="1.20.890.10">
    <property type="entry name" value="cAMP-dependent protein kinase regulatory subunit, dimerization-anchoring domain"/>
    <property type="match status" value="1"/>
</dbReference>
<dbReference type="GO" id="GO:0004862">
    <property type="term" value="F:cAMP-dependent protein kinase inhibitor activity"/>
    <property type="evidence" value="ECO:0007669"/>
    <property type="project" value="TreeGrafter"/>
</dbReference>
<feature type="region of interest" description="Disordered" evidence="8">
    <location>
        <begin position="84"/>
        <end position="123"/>
    </location>
</feature>
<feature type="binding site" evidence="7">
    <location>
        <position position="329"/>
    </location>
    <ligand>
        <name>3',5'-cyclic AMP</name>
        <dbReference type="ChEBI" id="CHEBI:58165"/>
        <label>2</label>
    </ligand>
</feature>
<dbReference type="CDD" id="cd12099">
    <property type="entry name" value="DD_RII_PKA"/>
    <property type="match status" value="1"/>
</dbReference>
<sequence length="383" mass="42759">MPNGQPDVPDGLIQLLQDFTVAILRNKPENIPLFAVEYFTQMANRESSVQPKISLTADASQDEAPDETDMMDDDFAERMFNMAAKQSSNRRASVAAERFNPDDDDDDDSTIGRKTSFHEKTPDQIQRLRDVCKKIVLFSELDDKELTDVINAMFMKKAEPGENVIEQYDNGDNFYVIDSGKFEAKIDVEGGGTKVVKEYDGEGFFGELALMYNAPRSATVTAVTEGILWALSRQSFRKLVLGHAARRRRAFVELLHSVRILQDLTPYQRMSLADNLQRKTVASGDIIIREGDPGEAIFFVMDGIVRVTKQDGGQEKEITRIEKGGYFGELALLSNKPRAASVYADTDVTLAVLGVESFERLLGPCISLMQRKASVYKRLADGT</sequence>
<comment type="similarity">
    <text evidence="1">Belongs to the cAMP-dependent kinase regulatory chain family.</text>
</comment>
<evidence type="ECO:0000256" key="6">
    <source>
        <dbReference type="ARBA" id="ARBA00023149"/>
    </source>
</evidence>
<feature type="domain" description="Cyclic nucleotide-binding" evidence="9">
    <location>
        <begin position="137"/>
        <end position="257"/>
    </location>
</feature>
<dbReference type="InterPro" id="IPR018488">
    <property type="entry name" value="cNMP-bd_CS"/>
</dbReference>
<accession>A0A0R3UHK6</accession>
<name>A0A0R3UHK6_MESCO</name>
<dbReference type="PROSITE" id="PS50042">
    <property type="entry name" value="CNMP_BINDING_3"/>
    <property type="match status" value="2"/>
</dbReference>
<evidence type="ECO:0000313" key="10">
    <source>
        <dbReference type="EMBL" id="VDD80831.1"/>
    </source>
</evidence>
<gene>
    <name evidence="10" type="ORF">MCOS_LOCUS6834</name>
</gene>
<evidence type="ECO:0000256" key="7">
    <source>
        <dbReference type="PIRSR" id="PIRSR000548-1"/>
    </source>
</evidence>
<dbReference type="InterPro" id="IPR012198">
    <property type="entry name" value="cAMP_dep_PK_reg_su"/>
</dbReference>
<dbReference type="PANTHER" id="PTHR11635:SF152">
    <property type="entry name" value="CAMP-DEPENDENT PROTEIN KINASE TYPE I REGULATORY SUBUNIT-RELATED"/>
    <property type="match status" value="1"/>
</dbReference>
<dbReference type="CDD" id="cd00038">
    <property type="entry name" value="CAP_ED"/>
    <property type="match status" value="2"/>
</dbReference>
<dbReference type="PROSITE" id="PS00889">
    <property type="entry name" value="CNMP_BINDING_2"/>
    <property type="match status" value="2"/>
</dbReference>
<dbReference type="STRING" id="53468.A0A0R3UHK6"/>
<keyword evidence="3 7" id="KW-0116">cAMP-binding</keyword>
<keyword evidence="2" id="KW-0597">Phosphoprotein</keyword>
<evidence type="ECO:0000256" key="2">
    <source>
        <dbReference type="ARBA" id="ARBA00022553"/>
    </source>
</evidence>
<dbReference type="AlphaFoldDB" id="A0A0R3UHK6"/>
<dbReference type="PRINTS" id="PR00103">
    <property type="entry name" value="CAMPKINASE"/>
</dbReference>
<dbReference type="Gene3D" id="2.60.120.10">
    <property type="entry name" value="Jelly Rolls"/>
    <property type="match status" value="2"/>
</dbReference>
<dbReference type="InterPro" id="IPR018490">
    <property type="entry name" value="cNMP-bd_dom_sf"/>
</dbReference>
<dbReference type="SMART" id="SM00100">
    <property type="entry name" value="cNMP"/>
    <property type="match status" value="2"/>
</dbReference>
<dbReference type="PANTHER" id="PTHR11635">
    <property type="entry name" value="CAMP-DEPENDENT PROTEIN KINASE REGULATORY CHAIN"/>
    <property type="match status" value="1"/>
</dbReference>
<feature type="binding site" evidence="7">
    <location>
        <position position="207"/>
    </location>
    <ligand>
        <name>3',5'-cyclic AMP</name>
        <dbReference type="ChEBI" id="CHEBI:58165"/>
        <label>1</label>
    </ligand>
</feature>
<protein>
    <recommendedName>
        <fullName evidence="9">Cyclic nucleotide-binding domain-containing protein</fullName>
    </recommendedName>
</protein>
<dbReference type="Proteomes" id="UP000267029">
    <property type="component" value="Unassembled WGS sequence"/>
</dbReference>
<evidence type="ECO:0000256" key="8">
    <source>
        <dbReference type="SAM" id="MobiDB-lite"/>
    </source>
</evidence>
<evidence type="ECO:0000256" key="5">
    <source>
        <dbReference type="ARBA" id="ARBA00022741"/>
    </source>
</evidence>
<dbReference type="OrthoDB" id="417078at2759"/>
<evidence type="ECO:0000256" key="4">
    <source>
        <dbReference type="ARBA" id="ARBA00022737"/>
    </source>
</evidence>
<dbReference type="GO" id="GO:0030552">
    <property type="term" value="F:cAMP binding"/>
    <property type="evidence" value="ECO:0007669"/>
    <property type="project" value="UniProtKB-KW"/>
</dbReference>
<keyword evidence="11" id="KW-1185">Reference proteome</keyword>